<feature type="transmembrane region" description="Helical" evidence="1">
    <location>
        <begin position="130"/>
        <end position="150"/>
    </location>
</feature>
<dbReference type="OrthoDB" id="482433at2"/>
<dbReference type="RefSeq" id="WP_100897887.1">
    <property type="nucleotide sequence ID" value="NZ_CAWNNC010000001.1"/>
</dbReference>
<feature type="transmembrane region" description="Helical" evidence="1">
    <location>
        <begin position="12"/>
        <end position="32"/>
    </location>
</feature>
<reference evidence="2 3" key="1">
    <citation type="submission" date="2017-11" db="EMBL/GenBank/DDBJ databases">
        <title>Complete genome of a free-living desiccation-tolerant cyanobacterium and its photosynthetic adaptation to extreme terrestrial habitat.</title>
        <authorList>
            <person name="Shang J."/>
        </authorList>
    </citation>
    <scope>NUCLEOTIDE SEQUENCE [LARGE SCALE GENOMIC DNA]</scope>
    <source>
        <strain evidence="2 3">CCNUN1</strain>
    </source>
</reference>
<keyword evidence="1" id="KW-0472">Membrane</keyword>
<organism evidence="2 3">
    <name type="scientific">Nostoc flagelliforme CCNUN1</name>
    <dbReference type="NCBI Taxonomy" id="2038116"/>
    <lineage>
        <taxon>Bacteria</taxon>
        <taxon>Bacillati</taxon>
        <taxon>Cyanobacteriota</taxon>
        <taxon>Cyanophyceae</taxon>
        <taxon>Nostocales</taxon>
        <taxon>Nostocaceae</taxon>
        <taxon>Nostoc</taxon>
    </lineage>
</organism>
<keyword evidence="1" id="KW-0812">Transmembrane</keyword>
<dbReference type="AlphaFoldDB" id="A0A2K8SJY6"/>
<sequence>MIDSFSLKNLRKTILGAIWLGFVTYTILLAPVDQPDTWSLGWKILTLQWEELNAIIPTIFCLMGIWPMIYACLMFADGRMQSFRAWPYFIGSNFTGVISLLPYLIFRKSNQAFYGTKDKWLSILDRRTTGASLLFATIGLLGYAVIAGNWEDYIQQFFHRPFVHLISLDFCLMCLIFPISSLFDDDMARRGIKDIRVFWVVALFPLFGPLVYLCLRPSLPESFLKERHATANSPL</sequence>
<evidence type="ECO:0000256" key="1">
    <source>
        <dbReference type="SAM" id="Phobius"/>
    </source>
</evidence>
<keyword evidence="3" id="KW-1185">Reference proteome</keyword>
<gene>
    <name evidence="2" type="ORF">COO91_01660</name>
</gene>
<dbReference type="PANTHER" id="PTHR36009">
    <property type="match status" value="1"/>
</dbReference>
<dbReference type="Proteomes" id="UP000232003">
    <property type="component" value="Chromosome"/>
</dbReference>
<feature type="transmembrane region" description="Helical" evidence="1">
    <location>
        <begin position="85"/>
        <end position="106"/>
    </location>
</feature>
<accession>A0A2K8SJY6</accession>
<name>A0A2K8SJY6_9NOSO</name>
<feature type="transmembrane region" description="Helical" evidence="1">
    <location>
        <begin position="52"/>
        <end position="73"/>
    </location>
</feature>
<dbReference type="EMBL" id="CP024785">
    <property type="protein sequence ID" value="AUB35769.1"/>
    <property type="molecule type" value="Genomic_DNA"/>
</dbReference>
<feature type="transmembrane region" description="Helical" evidence="1">
    <location>
        <begin position="195"/>
        <end position="215"/>
    </location>
</feature>
<dbReference type="KEGG" id="nfl:COO91_01660"/>
<dbReference type="PANTHER" id="PTHR36009:SF3">
    <property type="entry name" value="TRANSMEMBRANE PROTEIN"/>
    <property type="match status" value="1"/>
</dbReference>
<protein>
    <recommendedName>
        <fullName evidence="4">DUF2834 domain-containing protein</fullName>
    </recommendedName>
</protein>
<evidence type="ECO:0000313" key="2">
    <source>
        <dbReference type="EMBL" id="AUB35769.1"/>
    </source>
</evidence>
<keyword evidence="1" id="KW-1133">Transmembrane helix</keyword>
<feature type="transmembrane region" description="Helical" evidence="1">
    <location>
        <begin position="162"/>
        <end position="183"/>
    </location>
</feature>
<proteinExistence type="predicted"/>
<evidence type="ECO:0008006" key="4">
    <source>
        <dbReference type="Google" id="ProtNLM"/>
    </source>
</evidence>
<evidence type="ECO:0000313" key="3">
    <source>
        <dbReference type="Proteomes" id="UP000232003"/>
    </source>
</evidence>